<dbReference type="EMBL" id="JAWJZI010000001">
    <property type="protein sequence ID" value="MDV5167622.1"/>
    <property type="molecule type" value="Genomic_DNA"/>
</dbReference>
<feature type="signal peptide" evidence="1">
    <location>
        <begin position="1"/>
        <end position="22"/>
    </location>
</feature>
<gene>
    <name evidence="2" type="ORF">R2X38_01255</name>
</gene>
<name>A0ABU3ZBY7_9GAMM</name>
<evidence type="ECO:0000313" key="3">
    <source>
        <dbReference type="Proteomes" id="UP001186452"/>
    </source>
</evidence>
<dbReference type="RefSeq" id="WP_317520184.1">
    <property type="nucleotide sequence ID" value="NZ_JAWJZI010000001.1"/>
</dbReference>
<evidence type="ECO:0000256" key="1">
    <source>
        <dbReference type="SAM" id="SignalP"/>
    </source>
</evidence>
<reference evidence="2 3" key="1">
    <citation type="submission" date="2023-10" db="EMBL/GenBank/DDBJ databases">
        <title>Marine bacteria isolated from horseshoe crab.</title>
        <authorList>
            <person name="Cheng T.H."/>
        </authorList>
    </citation>
    <scope>NUCLEOTIDE SEQUENCE [LARGE SCALE GENOMIC DNA]</scope>
    <source>
        <strain evidence="2 3">HSC6</strain>
    </source>
</reference>
<protein>
    <submittedName>
        <fullName evidence="2">Uncharacterized protein</fullName>
    </submittedName>
</protein>
<keyword evidence="1" id="KW-0732">Signal</keyword>
<proteinExistence type="predicted"/>
<organism evidence="2 3">
    <name type="scientific">Photobacterium rosenbergii</name>
    <dbReference type="NCBI Taxonomy" id="294936"/>
    <lineage>
        <taxon>Bacteria</taxon>
        <taxon>Pseudomonadati</taxon>
        <taxon>Pseudomonadota</taxon>
        <taxon>Gammaproteobacteria</taxon>
        <taxon>Vibrionales</taxon>
        <taxon>Vibrionaceae</taxon>
        <taxon>Photobacterium</taxon>
    </lineage>
</organism>
<comment type="caution">
    <text evidence="2">The sequence shown here is derived from an EMBL/GenBank/DDBJ whole genome shotgun (WGS) entry which is preliminary data.</text>
</comment>
<feature type="chain" id="PRO_5045529236" evidence="1">
    <location>
        <begin position="23"/>
        <end position="209"/>
    </location>
</feature>
<keyword evidence="3" id="KW-1185">Reference proteome</keyword>
<dbReference type="Proteomes" id="UP001186452">
    <property type="component" value="Unassembled WGS sequence"/>
</dbReference>
<evidence type="ECO:0000313" key="2">
    <source>
        <dbReference type="EMBL" id="MDV5167622.1"/>
    </source>
</evidence>
<accession>A0ABU3ZBY7</accession>
<sequence length="209" mass="23172">MKRFITLTFCLFIWGCSSGIYINVPDTIANKTGATGYLAGSLGVTTVWPSTGEGIITTLSIRPVGKTGEITLTNTQAKSDFENEHNKGQLFVAELPIGRYEINQVQFKGSNGRKTVRSTSNQNLAIYFDITEDEVTYIGQFITSSLVANSQLWNTPYPSGFGVIHHSYATSRDHELLAERFPDLEALSFHEVELQGYDTNKLASKVIEY</sequence>